<dbReference type="Proteomes" id="UP000748531">
    <property type="component" value="Unassembled WGS sequence"/>
</dbReference>
<dbReference type="GO" id="GO:0030864">
    <property type="term" value="C:cortical actin cytoskeleton"/>
    <property type="evidence" value="ECO:0007669"/>
    <property type="project" value="TreeGrafter"/>
</dbReference>
<evidence type="ECO:0000313" key="6">
    <source>
        <dbReference type="EMBL" id="KAF5404784.1"/>
    </source>
</evidence>
<dbReference type="Pfam" id="PF00241">
    <property type="entry name" value="Cofilin_ADF"/>
    <property type="match status" value="1"/>
</dbReference>
<protein>
    <recommendedName>
        <fullName evidence="8">Drebrin-like protein</fullName>
    </recommendedName>
</protein>
<dbReference type="PANTHER" id="PTHR10829">
    <property type="entry name" value="CORTACTIN AND DREBRIN"/>
    <property type="match status" value="1"/>
</dbReference>
<feature type="compositionally biased region" description="Polar residues" evidence="3">
    <location>
        <begin position="339"/>
        <end position="358"/>
    </location>
</feature>
<evidence type="ECO:0000259" key="5">
    <source>
        <dbReference type="PROSITE" id="PS51263"/>
    </source>
</evidence>
<dbReference type="Gene3D" id="3.40.20.10">
    <property type="entry name" value="Severin"/>
    <property type="match status" value="1"/>
</dbReference>
<comment type="caution">
    <text evidence="6">The sequence shown here is derived from an EMBL/GenBank/DDBJ whole genome shotgun (WGS) entry which is preliminary data.</text>
</comment>
<evidence type="ECO:0000259" key="4">
    <source>
        <dbReference type="PROSITE" id="PS50002"/>
    </source>
</evidence>
<dbReference type="GO" id="GO:0045211">
    <property type="term" value="C:postsynaptic membrane"/>
    <property type="evidence" value="ECO:0007669"/>
    <property type="project" value="TreeGrafter"/>
</dbReference>
<dbReference type="InterPro" id="IPR001452">
    <property type="entry name" value="SH3_domain"/>
</dbReference>
<dbReference type="GO" id="GO:0030427">
    <property type="term" value="C:site of polarized growth"/>
    <property type="evidence" value="ECO:0007669"/>
    <property type="project" value="TreeGrafter"/>
</dbReference>
<gene>
    <name evidence="6" type="ORF">PHET_01768</name>
</gene>
<reference evidence="6" key="1">
    <citation type="submission" date="2019-05" db="EMBL/GenBank/DDBJ databases">
        <title>Annotation for the trematode Paragonimus heterotremus.</title>
        <authorList>
            <person name="Choi Y.-J."/>
        </authorList>
    </citation>
    <scope>NUCLEOTIDE SEQUENCE</scope>
    <source>
        <strain evidence="6">LC</strain>
    </source>
</reference>
<dbReference type="PROSITE" id="PS50002">
    <property type="entry name" value="SH3"/>
    <property type="match status" value="1"/>
</dbReference>
<proteinExistence type="predicted"/>
<dbReference type="GO" id="GO:0048812">
    <property type="term" value="P:neuron projection morphogenesis"/>
    <property type="evidence" value="ECO:0007669"/>
    <property type="project" value="TreeGrafter"/>
</dbReference>
<dbReference type="PRINTS" id="PR00452">
    <property type="entry name" value="SH3DOMAIN"/>
</dbReference>
<dbReference type="SUPFAM" id="SSF55753">
    <property type="entry name" value="Actin depolymerizing proteins"/>
    <property type="match status" value="1"/>
</dbReference>
<feature type="domain" description="ADF-H" evidence="5">
    <location>
        <begin position="4"/>
        <end position="134"/>
    </location>
</feature>
<evidence type="ECO:0000256" key="3">
    <source>
        <dbReference type="SAM" id="MobiDB-lite"/>
    </source>
</evidence>
<dbReference type="SMART" id="SM00326">
    <property type="entry name" value="SH3"/>
    <property type="match status" value="1"/>
</dbReference>
<keyword evidence="7" id="KW-1185">Reference proteome</keyword>
<dbReference type="GO" id="GO:0030425">
    <property type="term" value="C:dendrite"/>
    <property type="evidence" value="ECO:0007669"/>
    <property type="project" value="TreeGrafter"/>
</dbReference>
<evidence type="ECO:0000256" key="1">
    <source>
        <dbReference type="ARBA" id="ARBA00022443"/>
    </source>
</evidence>
<dbReference type="InterPro" id="IPR036028">
    <property type="entry name" value="SH3-like_dom_sf"/>
</dbReference>
<dbReference type="GO" id="GO:0030833">
    <property type="term" value="P:regulation of actin filament polymerization"/>
    <property type="evidence" value="ECO:0007669"/>
    <property type="project" value="TreeGrafter"/>
</dbReference>
<dbReference type="InterPro" id="IPR029006">
    <property type="entry name" value="ADF-H/Gelsolin-like_dom_sf"/>
</dbReference>
<name>A0A8J4WL11_9TREM</name>
<dbReference type="CDD" id="cd11281">
    <property type="entry name" value="ADF_drebrin_like"/>
    <property type="match status" value="1"/>
</dbReference>
<dbReference type="SUPFAM" id="SSF50044">
    <property type="entry name" value="SH3-domain"/>
    <property type="match status" value="1"/>
</dbReference>
<dbReference type="GO" id="GO:0098974">
    <property type="term" value="P:postsynaptic actin cytoskeleton organization"/>
    <property type="evidence" value="ECO:0007669"/>
    <property type="project" value="TreeGrafter"/>
</dbReference>
<dbReference type="Pfam" id="PF14604">
    <property type="entry name" value="SH3_9"/>
    <property type="match status" value="1"/>
</dbReference>
<organism evidence="6 7">
    <name type="scientific">Paragonimus heterotremus</name>
    <dbReference type="NCBI Taxonomy" id="100268"/>
    <lineage>
        <taxon>Eukaryota</taxon>
        <taxon>Metazoa</taxon>
        <taxon>Spiralia</taxon>
        <taxon>Lophotrochozoa</taxon>
        <taxon>Platyhelminthes</taxon>
        <taxon>Trematoda</taxon>
        <taxon>Digenea</taxon>
        <taxon>Plagiorchiida</taxon>
        <taxon>Troglotremata</taxon>
        <taxon>Troglotrematidae</taxon>
        <taxon>Paragonimus</taxon>
    </lineage>
</organism>
<dbReference type="Gene3D" id="2.30.30.40">
    <property type="entry name" value="SH3 Domains"/>
    <property type="match status" value="1"/>
</dbReference>
<dbReference type="OrthoDB" id="5971719at2759"/>
<evidence type="ECO:0000256" key="2">
    <source>
        <dbReference type="PROSITE-ProRule" id="PRU00192"/>
    </source>
</evidence>
<evidence type="ECO:0008006" key="8">
    <source>
        <dbReference type="Google" id="ProtNLM"/>
    </source>
</evidence>
<dbReference type="PROSITE" id="PS51263">
    <property type="entry name" value="ADF_H"/>
    <property type="match status" value="1"/>
</dbReference>
<dbReference type="CDD" id="cd11819">
    <property type="entry name" value="SH3_Cortactin_like"/>
    <property type="match status" value="1"/>
</dbReference>
<dbReference type="GO" id="GO:0051015">
    <property type="term" value="F:actin filament binding"/>
    <property type="evidence" value="ECO:0007669"/>
    <property type="project" value="TreeGrafter"/>
</dbReference>
<dbReference type="AlphaFoldDB" id="A0A8J4WL11"/>
<dbReference type="InterPro" id="IPR002108">
    <property type="entry name" value="ADF-H"/>
</dbReference>
<dbReference type="GO" id="GO:0030027">
    <property type="term" value="C:lamellipodium"/>
    <property type="evidence" value="ECO:0007669"/>
    <property type="project" value="TreeGrafter"/>
</dbReference>
<dbReference type="GO" id="GO:0005884">
    <property type="term" value="C:actin filament"/>
    <property type="evidence" value="ECO:0007669"/>
    <property type="project" value="TreeGrafter"/>
</dbReference>
<accession>A0A8J4WL11</accession>
<feature type="region of interest" description="Disordered" evidence="3">
    <location>
        <begin position="244"/>
        <end position="284"/>
    </location>
</feature>
<sequence length="426" mass="47194">MALDLNTNGKLLREAVDAVLDGRYSWVIFGYVGSTFTLEVVNHGLDRTDMFEDFSSGRVMFGFARVDHPSTKLTSLPAKFVFIYWQGEGAPEKYRIACSQHGDIVKQFCRTTHITVRARSEDDLDWADIVGKVAKVSGTDYTAPSDRIDFEPQVVSSVYKRVDPSAEIPKGSPSMQFWKMKQSSCDPIPPVPAPLKKPDTHVQPTYGTSFTETDTSKARFQALKAARQSEVSSLIRGRIQSFDQPIDADGTNWQRADPRSEISKAKNLANQSGESDSSDKVVTKYERTDVQAEIRAARDAQQKNGTDLVTHNHPVPPSIPDTPLPDSANCQPAGDRSRAMNNSKSEPVNSPNQEVTTQPPCTPAHMDSGLVALCLYNYTAHEDDELSFREGDQIFQVQQIDEGWWLGVTADGRQGLFPANYVELVA</sequence>
<dbReference type="GO" id="GO:0045773">
    <property type="term" value="P:positive regulation of axon extension"/>
    <property type="evidence" value="ECO:0007669"/>
    <property type="project" value="TreeGrafter"/>
</dbReference>
<keyword evidence="1 2" id="KW-0728">SH3 domain</keyword>
<dbReference type="PANTHER" id="PTHR10829:SF25">
    <property type="entry name" value="DREBRIN-LIKE PROTEIN"/>
    <property type="match status" value="1"/>
</dbReference>
<dbReference type="SMART" id="SM00102">
    <property type="entry name" value="ADF"/>
    <property type="match status" value="1"/>
</dbReference>
<evidence type="ECO:0000313" key="7">
    <source>
        <dbReference type="Proteomes" id="UP000748531"/>
    </source>
</evidence>
<dbReference type="GO" id="GO:0014069">
    <property type="term" value="C:postsynaptic density"/>
    <property type="evidence" value="ECO:0007669"/>
    <property type="project" value="TreeGrafter"/>
</dbReference>
<feature type="domain" description="SH3" evidence="4">
    <location>
        <begin position="367"/>
        <end position="426"/>
    </location>
</feature>
<dbReference type="EMBL" id="LUCH01000582">
    <property type="protein sequence ID" value="KAF5404784.1"/>
    <property type="molecule type" value="Genomic_DNA"/>
</dbReference>
<feature type="compositionally biased region" description="Pro residues" evidence="3">
    <location>
        <begin position="314"/>
        <end position="323"/>
    </location>
</feature>
<feature type="region of interest" description="Disordered" evidence="3">
    <location>
        <begin position="300"/>
        <end position="358"/>
    </location>
</feature>